<evidence type="ECO:0000313" key="5">
    <source>
        <dbReference type="EMBL" id="VFA97842.1"/>
    </source>
</evidence>
<gene>
    <name evidence="5" type="ORF">NCTC10797_01607</name>
</gene>
<dbReference type="PROSITE" id="PS50995">
    <property type="entry name" value="HTH_MARR_2"/>
    <property type="match status" value="1"/>
</dbReference>
<evidence type="ECO:0000259" key="4">
    <source>
        <dbReference type="PROSITE" id="PS50995"/>
    </source>
</evidence>
<dbReference type="PANTHER" id="PTHR33164">
    <property type="entry name" value="TRANSCRIPTIONAL REGULATOR, MARR FAMILY"/>
    <property type="match status" value="1"/>
</dbReference>
<dbReference type="PANTHER" id="PTHR33164:SF64">
    <property type="entry name" value="TRANSCRIPTIONAL REGULATOR SLYA"/>
    <property type="match status" value="1"/>
</dbReference>
<name>A0A4U8VWS5_9NOCA</name>
<protein>
    <submittedName>
        <fullName evidence="5">Transcriptional regulator SlyA</fullName>
    </submittedName>
</protein>
<reference evidence="5 6" key="1">
    <citation type="submission" date="2019-02" db="EMBL/GenBank/DDBJ databases">
        <authorList>
            <consortium name="Pathogen Informatics"/>
        </authorList>
    </citation>
    <scope>NUCLEOTIDE SEQUENCE [LARGE SCALE GENOMIC DNA]</scope>
    <source>
        <strain evidence="5 6">3012STDY6756504</strain>
    </source>
</reference>
<dbReference type="Gene3D" id="1.10.10.10">
    <property type="entry name" value="Winged helix-like DNA-binding domain superfamily/Winged helix DNA-binding domain"/>
    <property type="match status" value="1"/>
</dbReference>
<dbReference type="InterPro" id="IPR036388">
    <property type="entry name" value="WH-like_DNA-bd_sf"/>
</dbReference>
<keyword evidence="3" id="KW-0804">Transcription</keyword>
<accession>A0A4U8VWS5</accession>
<evidence type="ECO:0000256" key="2">
    <source>
        <dbReference type="ARBA" id="ARBA00023125"/>
    </source>
</evidence>
<dbReference type="GO" id="GO:0006950">
    <property type="term" value="P:response to stress"/>
    <property type="evidence" value="ECO:0007669"/>
    <property type="project" value="TreeGrafter"/>
</dbReference>
<keyword evidence="1" id="KW-0805">Transcription regulation</keyword>
<sequence length="143" mass="16037">MEHDVATTDSDPSLTTLLLTTARELTATVERHLADTGLGIDDWLAIATLASAPELTMTELRNRTLTSAPTLSRVTDRLVSKALVFREVDAADRRRVRLHLSKRGTELYQKLNPLIQAAERDWAAANDSNPLVRSLQRHRLRSR</sequence>
<dbReference type="InterPro" id="IPR036390">
    <property type="entry name" value="WH_DNA-bd_sf"/>
</dbReference>
<dbReference type="RefSeq" id="WP_130916635.1">
    <property type="nucleotide sequence ID" value="NZ_LR215973.1"/>
</dbReference>
<dbReference type="InterPro" id="IPR000835">
    <property type="entry name" value="HTH_MarR-typ"/>
</dbReference>
<dbReference type="Pfam" id="PF12802">
    <property type="entry name" value="MarR_2"/>
    <property type="match status" value="1"/>
</dbReference>
<dbReference type="InterPro" id="IPR039422">
    <property type="entry name" value="MarR/SlyA-like"/>
</dbReference>
<proteinExistence type="predicted"/>
<dbReference type="Proteomes" id="UP000290439">
    <property type="component" value="Chromosome"/>
</dbReference>
<keyword evidence="2" id="KW-0238">DNA-binding</keyword>
<organism evidence="5 6">
    <name type="scientific">Nocardia cyriacigeorgica</name>
    <dbReference type="NCBI Taxonomy" id="135487"/>
    <lineage>
        <taxon>Bacteria</taxon>
        <taxon>Bacillati</taxon>
        <taxon>Actinomycetota</taxon>
        <taxon>Actinomycetes</taxon>
        <taxon>Mycobacteriales</taxon>
        <taxon>Nocardiaceae</taxon>
        <taxon>Nocardia</taxon>
    </lineage>
</organism>
<dbReference type="GO" id="GO:0003677">
    <property type="term" value="F:DNA binding"/>
    <property type="evidence" value="ECO:0007669"/>
    <property type="project" value="UniProtKB-KW"/>
</dbReference>
<dbReference type="EMBL" id="LR215973">
    <property type="protein sequence ID" value="VFA97842.1"/>
    <property type="molecule type" value="Genomic_DNA"/>
</dbReference>
<dbReference type="AlphaFoldDB" id="A0A4U8VWS5"/>
<dbReference type="GO" id="GO:0003700">
    <property type="term" value="F:DNA-binding transcription factor activity"/>
    <property type="evidence" value="ECO:0007669"/>
    <property type="project" value="InterPro"/>
</dbReference>
<dbReference type="SMART" id="SM00347">
    <property type="entry name" value="HTH_MARR"/>
    <property type="match status" value="1"/>
</dbReference>
<evidence type="ECO:0000313" key="6">
    <source>
        <dbReference type="Proteomes" id="UP000290439"/>
    </source>
</evidence>
<evidence type="ECO:0000256" key="3">
    <source>
        <dbReference type="ARBA" id="ARBA00023163"/>
    </source>
</evidence>
<evidence type="ECO:0000256" key="1">
    <source>
        <dbReference type="ARBA" id="ARBA00023015"/>
    </source>
</evidence>
<dbReference type="SUPFAM" id="SSF46785">
    <property type="entry name" value="Winged helix' DNA-binding domain"/>
    <property type="match status" value="1"/>
</dbReference>
<feature type="domain" description="HTH marR-type" evidence="4">
    <location>
        <begin position="11"/>
        <end position="143"/>
    </location>
</feature>